<evidence type="ECO:0008006" key="5">
    <source>
        <dbReference type="Google" id="ProtNLM"/>
    </source>
</evidence>
<keyword evidence="4" id="KW-1185">Reference proteome</keyword>
<evidence type="ECO:0000313" key="4">
    <source>
        <dbReference type="Proteomes" id="UP000494108"/>
    </source>
</evidence>
<evidence type="ECO:0000259" key="2">
    <source>
        <dbReference type="Pfam" id="PF14130"/>
    </source>
</evidence>
<sequence length="505" mass="58022">MDKNMRFVRCEVVDDIDIGWTDLIEFVQVKGAEDRSWTISAITANTDGAQTSLVQKQMKQLRKATGDHTFRIISVENPTKALDYLRIGRSIRSVKEGRDVLVKALNAKLKDYVAPKGNTVAQWVDRVWWEVIPSLREAELLALKNLRNAALEVVGVPLTSDRAAEAILKSILITLTKKSALSRRIYCEDDKTYHRENLLDWFRKEILFHEKHSYVHSKIYANKKTRPVLEVLSDITLPTGNTFRSGKLLYQSYSLKSYRYRYIAESLCTWVEEVLLLPQEIADIANLSTKQKFQRLKERLSTSLKGLEDFVGNLLLHAAIRSTHLSQPIPAALYVDHPVGVRILNNVHIVQHGTKEHELWIGFSHVYAGSDLSTCLEDLRELLYRDVAGNIDPTRDRILEIKEDSYLLKHDIDEILDTTKAFDQYSKRYRFLLFFGYNSALLTEPETHGHEVALIDQTNQLLSHFAADLDATKFDQINIQIYFYPVPNLNTLLNSVQQELEKYCA</sequence>
<feature type="domain" description="CD-NTase associated protein 4-like DNA endonuclease" evidence="2">
    <location>
        <begin position="2"/>
        <end position="179"/>
    </location>
</feature>
<evidence type="ECO:0000313" key="3">
    <source>
        <dbReference type="EMBL" id="CAB3643236.1"/>
    </source>
</evidence>
<dbReference type="Proteomes" id="UP000494108">
    <property type="component" value="Unassembled WGS sequence"/>
</dbReference>
<dbReference type="AlphaFoldDB" id="A0A6S6ZXW0"/>
<dbReference type="EMBL" id="CADIJX010000002">
    <property type="protein sequence ID" value="CAB3643236.1"/>
    <property type="molecule type" value="Genomic_DNA"/>
</dbReference>
<feature type="domain" description="Anti-bacteriophage protein A/HamA C-terminal" evidence="1">
    <location>
        <begin position="241"/>
        <end position="500"/>
    </location>
</feature>
<dbReference type="Pfam" id="PF08878">
    <property type="entry name" value="HamA"/>
    <property type="match status" value="1"/>
</dbReference>
<dbReference type="InterPro" id="IPR014976">
    <property type="entry name" value="AbpA_HamA_C"/>
</dbReference>
<reference evidence="3 4" key="1">
    <citation type="submission" date="2020-04" db="EMBL/GenBank/DDBJ databases">
        <authorList>
            <person name="De Canck E."/>
        </authorList>
    </citation>
    <scope>NUCLEOTIDE SEQUENCE [LARGE SCALE GENOMIC DNA]</scope>
    <source>
        <strain evidence="3 4">LMG 3431</strain>
    </source>
</reference>
<protein>
    <recommendedName>
        <fullName evidence="5">DUF1837 domain-containing protein</fullName>
    </recommendedName>
</protein>
<dbReference type="InterPro" id="IPR025382">
    <property type="entry name" value="Cap4-like_endonuclease_dom"/>
</dbReference>
<organism evidence="3 4">
    <name type="scientific">Achromobacter pestifer</name>
    <dbReference type="NCBI Taxonomy" id="1353889"/>
    <lineage>
        <taxon>Bacteria</taxon>
        <taxon>Pseudomonadati</taxon>
        <taxon>Pseudomonadota</taxon>
        <taxon>Betaproteobacteria</taxon>
        <taxon>Burkholderiales</taxon>
        <taxon>Alcaligenaceae</taxon>
        <taxon>Achromobacter</taxon>
    </lineage>
</organism>
<evidence type="ECO:0000259" key="1">
    <source>
        <dbReference type="Pfam" id="PF08878"/>
    </source>
</evidence>
<gene>
    <name evidence="3" type="ORF">LMG3431_02306</name>
</gene>
<dbReference type="GO" id="GO:0004518">
    <property type="term" value="F:nuclease activity"/>
    <property type="evidence" value="ECO:0007669"/>
    <property type="project" value="InterPro"/>
</dbReference>
<dbReference type="Pfam" id="PF14130">
    <property type="entry name" value="Cap4_nuclease"/>
    <property type="match status" value="1"/>
</dbReference>
<proteinExistence type="predicted"/>
<name>A0A6S6ZXW0_9BURK</name>
<accession>A0A6S6ZXW0</accession>